<evidence type="ECO:0000256" key="1">
    <source>
        <dbReference type="SAM" id="SignalP"/>
    </source>
</evidence>
<keyword evidence="1" id="KW-0732">Signal</keyword>
<organism evidence="2 3">
    <name type="scientific">Amycolatopsis albidoflavus</name>
    <dbReference type="NCBI Taxonomy" id="102226"/>
    <lineage>
        <taxon>Bacteria</taxon>
        <taxon>Bacillati</taxon>
        <taxon>Actinomycetota</taxon>
        <taxon>Actinomycetes</taxon>
        <taxon>Pseudonocardiales</taxon>
        <taxon>Pseudonocardiaceae</taxon>
        <taxon>Amycolatopsis</taxon>
    </lineage>
</organism>
<dbReference type="PROSITE" id="PS51257">
    <property type="entry name" value="PROKAR_LIPOPROTEIN"/>
    <property type="match status" value="1"/>
</dbReference>
<evidence type="ECO:0008006" key="4">
    <source>
        <dbReference type="Google" id="ProtNLM"/>
    </source>
</evidence>
<dbReference type="Gene3D" id="3.30.10.20">
    <property type="match status" value="1"/>
</dbReference>
<feature type="signal peptide" evidence="1">
    <location>
        <begin position="1"/>
        <end position="24"/>
    </location>
</feature>
<proteinExistence type="predicted"/>
<dbReference type="EMBL" id="JBHUKQ010000009">
    <property type="protein sequence ID" value="MFD2480548.1"/>
    <property type="molecule type" value="Genomic_DNA"/>
</dbReference>
<feature type="chain" id="PRO_5046873508" description="PASTA domain-containing protein" evidence="1">
    <location>
        <begin position="25"/>
        <end position="181"/>
    </location>
</feature>
<protein>
    <recommendedName>
        <fullName evidence="4">PASTA domain-containing protein</fullName>
    </recommendedName>
</protein>
<name>A0ABW5HVR3_9PSEU</name>
<dbReference type="Proteomes" id="UP001597542">
    <property type="component" value="Unassembled WGS sequence"/>
</dbReference>
<dbReference type="InterPro" id="IPR005543">
    <property type="entry name" value="PASTA_dom"/>
</dbReference>
<comment type="caution">
    <text evidence="2">The sequence shown here is derived from an EMBL/GenBank/DDBJ whole genome shotgun (WGS) entry which is preliminary data.</text>
</comment>
<evidence type="ECO:0000313" key="2">
    <source>
        <dbReference type="EMBL" id="MFD2480548.1"/>
    </source>
</evidence>
<gene>
    <name evidence="2" type="ORF">ACFSUT_09715</name>
</gene>
<sequence length="181" mass="18794">MAKFVQAAVPVVGVAAFLAVACNAAPQPGGTSTTTVTAATVTATATESATATVSAPISAAQPATIKVPDVSGMNHQDAQDAMQAAGLYNLREVDSSGKKRMMIIDRNWCQTGQDPKPGAVVPLARSSRSMPTSADYRRLARPRTRCWTGSPSRGRLSALDDSGSRVNPHAMNCLALLPETA</sequence>
<dbReference type="RefSeq" id="WP_344285544.1">
    <property type="nucleotide sequence ID" value="NZ_BAAAHV010000023.1"/>
</dbReference>
<keyword evidence="3" id="KW-1185">Reference proteome</keyword>
<accession>A0ABW5HVR3</accession>
<evidence type="ECO:0000313" key="3">
    <source>
        <dbReference type="Proteomes" id="UP001597542"/>
    </source>
</evidence>
<dbReference type="CDD" id="cd06577">
    <property type="entry name" value="PASTA_pknB"/>
    <property type="match status" value="1"/>
</dbReference>
<reference evidence="3" key="1">
    <citation type="journal article" date="2019" name="Int. J. Syst. Evol. Microbiol.">
        <title>The Global Catalogue of Microorganisms (GCM) 10K type strain sequencing project: providing services to taxonomists for standard genome sequencing and annotation.</title>
        <authorList>
            <consortium name="The Broad Institute Genomics Platform"/>
            <consortium name="The Broad Institute Genome Sequencing Center for Infectious Disease"/>
            <person name="Wu L."/>
            <person name="Ma J."/>
        </authorList>
    </citation>
    <scope>NUCLEOTIDE SEQUENCE [LARGE SCALE GENOMIC DNA]</scope>
    <source>
        <strain evidence="3">CGMCC 4.7638</strain>
    </source>
</reference>